<organism evidence="2 3">
    <name type="scientific">Oleiharenicola lentus</name>
    <dbReference type="NCBI Taxonomy" id="2508720"/>
    <lineage>
        <taxon>Bacteria</taxon>
        <taxon>Pseudomonadati</taxon>
        <taxon>Verrucomicrobiota</taxon>
        <taxon>Opitutia</taxon>
        <taxon>Opitutales</taxon>
        <taxon>Opitutaceae</taxon>
        <taxon>Oleiharenicola</taxon>
    </lineage>
</organism>
<evidence type="ECO:0000313" key="2">
    <source>
        <dbReference type="EMBL" id="RXK55892.1"/>
    </source>
</evidence>
<feature type="chain" id="PRO_5020275703" description="Alginate lyase 2 domain-containing protein" evidence="1">
    <location>
        <begin position="26"/>
        <end position="253"/>
    </location>
</feature>
<dbReference type="AlphaFoldDB" id="A0A4Q1CAK1"/>
<proteinExistence type="predicted"/>
<gene>
    <name evidence="2" type="ORF">ESB00_08435</name>
</gene>
<evidence type="ECO:0000256" key="1">
    <source>
        <dbReference type="SAM" id="SignalP"/>
    </source>
</evidence>
<dbReference type="RefSeq" id="WP_129047258.1">
    <property type="nucleotide sequence ID" value="NZ_SDHX01000001.1"/>
</dbReference>
<accession>A0A4Q1CAK1</accession>
<dbReference type="PANTHER" id="PTHR33681">
    <property type="entry name" value="BINDING PROTEIN, PUTATIVE, EXPRESSED-RELATED"/>
    <property type="match status" value="1"/>
</dbReference>
<keyword evidence="3" id="KW-1185">Reference proteome</keyword>
<evidence type="ECO:0008006" key="4">
    <source>
        <dbReference type="Google" id="ProtNLM"/>
    </source>
</evidence>
<sequence length="253" mass="28240">MLPRSHRSLALLFLAQAGSWLTPLAAQVGEGWVEYRPERKIHLVDFENKALRKGMSSLDWRPAAAVGGPTPASSYASDATSEVETFILHDHRANRAEIRLLNEYGQGARQFEGYVTFYAPTDDQSVFQVWGSDEGATQLMLRAFAANGGELRVANRPVKGMPVVASGVRGREVRVNIIHLQEDAGNRFLVYVDGALRLEFPDDEWATNHDGRNYHKYGVYGTLRGESARVQWRRVRHFRDGRPPAAPPPSTSP</sequence>
<dbReference type="Proteomes" id="UP000290218">
    <property type="component" value="Unassembled WGS sequence"/>
</dbReference>
<protein>
    <recommendedName>
        <fullName evidence="4">Alginate lyase 2 domain-containing protein</fullName>
    </recommendedName>
</protein>
<dbReference type="EMBL" id="SDHX01000001">
    <property type="protein sequence ID" value="RXK55892.1"/>
    <property type="molecule type" value="Genomic_DNA"/>
</dbReference>
<keyword evidence="1" id="KW-0732">Signal</keyword>
<name>A0A4Q1CAK1_9BACT</name>
<comment type="caution">
    <text evidence="2">The sequence shown here is derived from an EMBL/GenBank/DDBJ whole genome shotgun (WGS) entry which is preliminary data.</text>
</comment>
<dbReference type="OrthoDB" id="769491at2"/>
<feature type="signal peptide" evidence="1">
    <location>
        <begin position="1"/>
        <end position="25"/>
    </location>
</feature>
<dbReference type="PANTHER" id="PTHR33681:SF4">
    <property type="entry name" value="OS12G0171100 PROTEIN"/>
    <property type="match status" value="1"/>
</dbReference>
<reference evidence="2 3" key="1">
    <citation type="submission" date="2019-01" db="EMBL/GenBank/DDBJ databases">
        <title>Lacunisphaera sp. strain TWA-58.</title>
        <authorList>
            <person name="Chen W.-M."/>
        </authorList>
    </citation>
    <scope>NUCLEOTIDE SEQUENCE [LARGE SCALE GENOMIC DNA]</scope>
    <source>
        <strain evidence="2 3">TWA-58</strain>
    </source>
</reference>
<evidence type="ECO:0000313" key="3">
    <source>
        <dbReference type="Proteomes" id="UP000290218"/>
    </source>
</evidence>